<organism evidence="2 3">
    <name type="scientific">Malus domestica</name>
    <name type="common">Apple</name>
    <name type="synonym">Pyrus malus</name>
    <dbReference type="NCBI Taxonomy" id="3750"/>
    <lineage>
        <taxon>Eukaryota</taxon>
        <taxon>Viridiplantae</taxon>
        <taxon>Streptophyta</taxon>
        <taxon>Embryophyta</taxon>
        <taxon>Tracheophyta</taxon>
        <taxon>Spermatophyta</taxon>
        <taxon>Magnoliopsida</taxon>
        <taxon>eudicotyledons</taxon>
        <taxon>Gunneridae</taxon>
        <taxon>Pentapetalae</taxon>
        <taxon>rosids</taxon>
        <taxon>fabids</taxon>
        <taxon>Rosales</taxon>
        <taxon>Rosaceae</taxon>
        <taxon>Amygdaloideae</taxon>
        <taxon>Maleae</taxon>
        <taxon>Malus</taxon>
    </lineage>
</organism>
<dbReference type="EMBL" id="RDQH01000331">
    <property type="protein sequence ID" value="RXH98374.1"/>
    <property type="molecule type" value="Genomic_DNA"/>
</dbReference>
<evidence type="ECO:0000313" key="3">
    <source>
        <dbReference type="Proteomes" id="UP000290289"/>
    </source>
</evidence>
<feature type="region of interest" description="Disordered" evidence="1">
    <location>
        <begin position="1"/>
        <end position="52"/>
    </location>
</feature>
<dbReference type="STRING" id="3750.A0A498JX66"/>
<dbReference type="AlphaFoldDB" id="A0A498JX66"/>
<feature type="compositionally biased region" description="Polar residues" evidence="1">
    <location>
        <begin position="24"/>
        <end position="44"/>
    </location>
</feature>
<dbReference type="Proteomes" id="UP000290289">
    <property type="component" value="Chromosome 5"/>
</dbReference>
<comment type="caution">
    <text evidence="2">The sequence shown here is derived from an EMBL/GenBank/DDBJ whole genome shotgun (WGS) entry which is preliminary data.</text>
</comment>
<sequence length="87" mass="9637">MKPDKTSYLGNMKSEMKSKEKSSRLSQSNSISEVSVKRQSSNTGVEYGSEMQIGNKPDNVAYCGDVRSEEKSRMPFSLSNSSICNDD</sequence>
<reference evidence="2 3" key="1">
    <citation type="submission" date="2018-10" db="EMBL/GenBank/DDBJ databases">
        <title>A high-quality apple genome assembly.</title>
        <authorList>
            <person name="Hu J."/>
        </authorList>
    </citation>
    <scope>NUCLEOTIDE SEQUENCE [LARGE SCALE GENOMIC DNA]</scope>
    <source>
        <strain evidence="3">cv. HFTH1</strain>
        <tissue evidence="2">Young leaf</tissue>
    </source>
</reference>
<proteinExistence type="predicted"/>
<evidence type="ECO:0000313" key="2">
    <source>
        <dbReference type="EMBL" id="RXH98374.1"/>
    </source>
</evidence>
<name>A0A498JX66_MALDO</name>
<accession>A0A498JX66</accession>
<gene>
    <name evidence="2" type="ORF">DVH24_010699</name>
</gene>
<keyword evidence="3" id="KW-1185">Reference proteome</keyword>
<evidence type="ECO:0000256" key="1">
    <source>
        <dbReference type="SAM" id="MobiDB-lite"/>
    </source>
</evidence>
<protein>
    <submittedName>
        <fullName evidence="2">Uncharacterized protein</fullName>
    </submittedName>
</protein>
<feature type="compositionally biased region" description="Basic and acidic residues" evidence="1">
    <location>
        <begin position="14"/>
        <end position="23"/>
    </location>
</feature>